<accession>A0AAD1WQI2</accession>
<gene>
    <name evidence="1" type="ORF">PECUL_23A051474</name>
</gene>
<proteinExistence type="predicted"/>
<keyword evidence="2" id="KW-1185">Reference proteome</keyword>
<sequence>NNTHPWRLNDTLLTKPDTATTIQKDIEAYFTDNPPEDTSVEIVWQAHKDVIRGTSIKLASYQQEQRKQRYIQLINDITDLTHKNKLYPSKDTQTQLTALQKDGS</sequence>
<feature type="non-terminal residue" evidence="1">
    <location>
        <position position="104"/>
    </location>
</feature>
<dbReference type="EMBL" id="OW240921">
    <property type="protein sequence ID" value="CAH2318994.1"/>
    <property type="molecule type" value="Genomic_DNA"/>
</dbReference>
<name>A0AAD1WQI2_PELCU</name>
<dbReference type="AlphaFoldDB" id="A0AAD1WQI2"/>
<organism evidence="1 2">
    <name type="scientific">Pelobates cultripes</name>
    <name type="common">Western spadefoot toad</name>
    <dbReference type="NCBI Taxonomy" id="61616"/>
    <lineage>
        <taxon>Eukaryota</taxon>
        <taxon>Metazoa</taxon>
        <taxon>Chordata</taxon>
        <taxon>Craniata</taxon>
        <taxon>Vertebrata</taxon>
        <taxon>Euteleostomi</taxon>
        <taxon>Amphibia</taxon>
        <taxon>Batrachia</taxon>
        <taxon>Anura</taxon>
        <taxon>Pelobatoidea</taxon>
        <taxon>Pelobatidae</taxon>
        <taxon>Pelobates</taxon>
    </lineage>
</organism>
<reference evidence="1" key="1">
    <citation type="submission" date="2022-03" db="EMBL/GenBank/DDBJ databases">
        <authorList>
            <person name="Alioto T."/>
            <person name="Alioto T."/>
            <person name="Gomez Garrido J."/>
        </authorList>
    </citation>
    <scope>NUCLEOTIDE SEQUENCE</scope>
</reference>
<evidence type="ECO:0000313" key="2">
    <source>
        <dbReference type="Proteomes" id="UP001295444"/>
    </source>
</evidence>
<protein>
    <submittedName>
        <fullName evidence="1">Uncharacterized protein</fullName>
    </submittedName>
</protein>
<feature type="non-terminal residue" evidence="1">
    <location>
        <position position="1"/>
    </location>
</feature>
<evidence type="ECO:0000313" key="1">
    <source>
        <dbReference type="EMBL" id="CAH2318994.1"/>
    </source>
</evidence>
<dbReference type="Proteomes" id="UP001295444">
    <property type="component" value="Chromosome 10"/>
</dbReference>